<feature type="region of interest" description="Disordered" evidence="1">
    <location>
        <begin position="30"/>
        <end position="98"/>
    </location>
</feature>
<feature type="signal peptide" evidence="2">
    <location>
        <begin position="1"/>
        <end position="19"/>
    </location>
</feature>
<evidence type="ECO:0008006" key="5">
    <source>
        <dbReference type="Google" id="ProtNLM"/>
    </source>
</evidence>
<dbReference type="InterPro" id="IPR017802">
    <property type="entry name" value="VWFA-rel_acidobac-type"/>
</dbReference>
<dbReference type="Proteomes" id="UP000648801">
    <property type="component" value="Unassembled WGS sequence"/>
</dbReference>
<evidence type="ECO:0000313" key="4">
    <source>
        <dbReference type="Proteomes" id="UP000648801"/>
    </source>
</evidence>
<keyword evidence="4" id="KW-1185">Reference proteome</keyword>
<evidence type="ECO:0000313" key="3">
    <source>
        <dbReference type="EMBL" id="GGA68116.1"/>
    </source>
</evidence>
<evidence type="ECO:0000256" key="1">
    <source>
        <dbReference type="SAM" id="MobiDB-lite"/>
    </source>
</evidence>
<dbReference type="CDD" id="cd00198">
    <property type="entry name" value="vWFA"/>
    <property type="match status" value="1"/>
</dbReference>
<protein>
    <recommendedName>
        <fullName evidence="5">VWA domain-containing protein</fullName>
    </recommendedName>
</protein>
<dbReference type="NCBIfam" id="TIGR03436">
    <property type="entry name" value="acidobact_VWFA"/>
    <property type="match status" value="1"/>
</dbReference>
<accession>A0A916W5J7</accession>
<comment type="caution">
    <text evidence="3">The sequence shown here is derived from an EMBL/GenBank/DDBJ whole genome shotgun (WGS) entry which is preliminary data.</text>
</comment>
<organism evidence="3 4">
    <name type="scientific">Edaphobacter acidisoli</name>
    <dbReference type="NCBI Taxonomy" id="2040573"/>
    <lineage>
        <taxon>Bacteria</taxon>
        <taxon>Pseudomonadati</taxon>
        <taxon>Acidobacteriota</taxon>
        <taxon>Terriglobia</taxon>
        <taxon>Terriglobales</taxon>
        <taxon>Acidobacteriaceae</taxon>
        <taxon>Edaphobacter</taxon>
    </lineage>
</organism>
<proteinExistence type="predicted"/>
<dbReference type="InterPro" id="IPR036465">
    <property type="entry name" value="vWFA_dom_sf"/>
</dbReference>
<reference evidence="3" key="1">
    <citation type="journal article" date="2014" name="Int. J. Syst. Evol. Microbiol.">
        <title>Complete genome sequence of Corynebacterium casei LMG S-19264T (=DSM 44701T), isolated from a smear-ripened cheese.</title>
        <authorList>
            <consortium name="US DOE Joint Genome Institute (JGI-PGF)"/>
            <person name="Walter F."/>
            <person name="Albersmeier A."/>
            <person name="Kalinowski J."/>
            <person name="Ruckert C."/>
        </authorList>
    </citation>
    <scope>NUCLEOTIDE SEQUENCE</scope>
    <source>
        <strain evidence="3">CGMCC 1.15447</strain>
    </source>
</reference>
<feature type="chain" id="PRO_5036857324" description="VWA domain-containing protein" evidence="2">
    <location>
        <begin position="20"/>
        <end position="440"/>
    </location>
</feature>
<dbReference type="AlphaFoldDB" id="A0A916W5J7"/>
<gene>
    <name evidence="3" type="ORF">GCM10011507_19560</name>
</gene>
<reference evidence="3" key="2">
    <citation type="submission" date="2020-09" db="EMBL/GenBank/DDBJ databases">
        <authorList>
            <person name="Sun Q."/>
            <person name="Zhou Y."/>
        </authorList>
    </citation>
    <scope>NUCLEOTIDE SEQUENCE</scope>
    <source>
        <strain evidence="3">CGMCC 1.15447</strain>
    </source>
</reference>
<feature type="compositionally biased region" description="Low complexity" evidence="1">
    <location>
        <begin position="47"/>
        <end position="57"/>
    </location>
</feature>
<name>A0A916W5J7_9BACT</name>
<evidence type="ECO:0000256" key="2">
    <source>
        <dbReference type="SAM" id="SignalP"/>
    </source>
</evidence>
<dbReference type="Gene3D" id="3.40.50.410">
    <property type="entry name" value="von Willebrand factor, type A domain"/>
    <property type="match status" value="1"/>
</dbReference>
<feature type="compositionally biased region" description="Polar residues" evidence="1">
    <location>
        <begin position="60"/>
        <end position="70"/>
    </location>
</feature>
<dbReference type="SUPFAM" id="SSF53300">
    <property type="entry name" value="vWA-like"/>
    <property type="match status" value="1"/>
</dbReference>
<dbReference type="EMBL" id="BMJB01000001">
    <property type="protein sequence ID" value="GGA68116.1"/>
    <property type="molecule type" value="Genomic_DNA"/>
</dbReference>
<keyword evidence="2" id="KW-0732">Signal</keyword>
<sequence>MVRTSILAGSLTLALIASAAYMPAQSASQQQAIPDAPKPQANLPVDGITPGIGTTPTDAGFSTQSTSSDDQAPPSSLPPTTQSPQDVGPKPDLPAAGQGPQYVLHVRTNFVEVPFTVKDNKGSLVPGLTWRDVRVYENGLRQQLALFTTDPFPLSVALVIDQSMTYDNMTKVNNALEALQGAFAPYDEVAVFTYNNGPRMQTAFTGAQSARLTAVLDRSKSTGREPMYYDQGGPLSQNINLNGGALAHIDPNTNSTHGRSMSGIQNVPRDPHTLNDAILAAATELAKAPKGRRRIIYVISDGREYGSQASVKEVIKFLQTNKIAVYGTLVGDSSLPVIGFLNHMHLPLSMRDNVLPVYTTATGGNLDGEFRQRGIEQSFAKIAEEARTQYTVGYYTHEPFIDGKYRTIEVKVMRPNLTVIAKKGYYPTAGDAAPDITRTH</sequence>
<dbReference type="RefSeq" id="WP_229668844.1">
    <property type="nucleotide sequence ID" value="NZ_BMJB01000001.1"/>
</dbReference>